<gene>
    <name evidence="1" type="ORF">LX64_04163</name>
</gene>
<proteinExistence type="predicted"/>
<evidence type="ECO:0000313" key="2">
    <source>
        <dbReference type="Proteomes" id="UP000249547"/>
    </source>
</evidence>
<protein>
    <submittedName>
        <fullName evidence="1">Uncharacterized protein</fullName>
    </submittedName>
</protein>
<dbReference type="EMBL" id="QLLL01000008">
    <property type="protein sequence ID" value="RAJ00457.1"/>
    <property type="molecule type" value="Genomic_DNA"/>
</dbReference>
<organism evidence="1 2">
    <name type="scientific">Chitinophaga skermanii</name>
    <dbReference type="NCBI Taxonomy" id="331697"/>
    <lineage>
        <taxon>Bacteria</taxon>
        <taxon>Pseudomonadati</taxon>
        <taxon>Bacteroidota</taxon>
        <taxon>Chitinophagia</taxon>
        <taxon>Chitinophagales</taxon>
        <taxon>Chitinophagaceae</taxon>
        <taxon>Chitinophaga</taxon>
    </lineage>
</organism>
<comment type="caution">
    <text evidence="1">The sequence shown here is derived from an EMBL/GenBank/DDBJ whole genome shotgun (WGS) entry which is preliminary data.</text>
</comment>
<sequence length="164" mass="18326">MQLSQRQYAKEIGVSNEAVRRAIKDGKIVKGWDAATKKIIPEIANAEWGYIHNAASTDNHVNDTPKKGLTLDSDSSYNDAKRVKEILSAQLIALELKEKKEELVNKAAVYQELFKFGQQIRTAFLNIPDRTIDNIIAAETRSEAHAILTNAIHEVLEKLTSIAK</sequence>
<name>A0A327QFJ8_9BACT</name>
<dbReference type="OrthoDB" id="670754at2"/>
<reference evidence="1 2" key="1">
    <citation type="submission" date="2018-06" db="EMBL/GenBank/DDBJ databases">
        <title>Genomic Encyclopedia of Archaeal and Bacterial Type Strains, Phase II (KMG-II): from individual species to whole genera.</title>
        <authorList>
            <person name="Goeker M."/>
        </authorList>
    </citation>
    <scope>NUCLEOTIDE SEQUENCE [LARGE SCALE GENOMIC DNA]</scope>
    <source>
        <strain evidence="1 2">DSM 23857</strain>
    </source>
</reference>
<keyword evidence="2" id="KW-1185">Reference proteome</keyword>
<accession>A0A327QFJ8</accession>
<dbReference type="Proteomes" id="UP000249547">
    <property type="component" value="Unassembled WGS sequence"/>
</dbReference>
<dbReference type="RefSeq" id="WP_111599570.1">
    <property type="nucleotide sequence ID" value="NZ_QLLL01000008.1"/>
</dbReference>
<dbReference type="AlphaFoldDB" id="A0A327QFJ8"/>
<evidence type="ECO:0000313" key="1">
    <source>
        <dbReference type="EMBL" id="RAJ00457.1"/>
    </source>
</evidence>